<organism evidence="2 3">
    <name type="scientific">Saccharopolyspora erythraea</name>
    <name type="common">Streptomyces erythraeus</name>
    <dbReference type="NCBI Taxonomy" id="1836"/>
    <lineage>
        <taxon>Bacteria</taxon>
        <taxon>Bacillati</taxon>
        <taxon>Actinomycetota</taxon>
        <taxon>Actinomycetes</taxon>
        <taxon>Pseudonocardiales</taxon>
        <taxon>Pseudonocardiaceae</taxon>
        <taxon>Saccharopolyspora</taxon>
    </lineage>
</organism>
<dbReference type="EMBL" id="BAAAGS010000032">
    <property type="protein sequence ID" value="GAA0540722.1"/>
    <property type="molecule type" value="Genomic_DNA"/>
</dbReference>
<comment type="caution">
    <text evidence="2">The sequence shown here is derived from an EMBL/GenBank/DDBJ whole genome shotgun (WGS) entry which is preliminary data.</text>
</comment>
<feature type="region of interest" description="Disordered" evidence="1">
    <location>
        <begin position="1"/>
        <end position="31"/>
    </location>
</feature>
<keyword evidence="3" id="KW-1185">Reference proteome</keyword>
<sequence length="80" mass="8859">MYVHPTPVTPTHDGLGFSPHRGNGLPHRHHAPHVYRNPCTRTWICDYEGTRAAPGPDRARTVCRTHLDALRVALGNGFAP</sequence>
<protein>
    <submittedName>
        <fullName evidence="2">Uncharacterized protein</fullName>
    </submittedName>
</protein>
<reference evidence="2 3" key="1">
    <citation type="journal article" date="2019" name="Int. J. Syst. Evol. Microbiol.">
        <title>The Global Catalogue of Microorganisms (GCM) 10K type strain sequencing project: providing services to taxonomists for standard genome sequencing and annotation.</title>
        <authorList>
            <consortium name="The Broad Institute Genomics Platform"/>
            <consortium name="The Broad Institute Genome Sequencing Center for Infectious Disease"/>
            <person name="Wu L."/>
            <person name="Ma J."/>
        </authorList>
    </citation>
    <scope>NUCLEOTIDE SEQUENCE [LARGE SCALE GENOMIC DNA]</scope>
    <source>
        <strain evidence="2 3">JCM 10303</strain>
    </source>
</reference>
<evidence type="ECO:0000256" key="1">
    <source>
        <dbReference type="SAM" id="MobiDB-lite"/>
    </source>
</evidence>
<accession>A0ABN1DDE3</accession>
<dbReference type="Proteomes" id="UP001500729">
    <property type="component" value="Unassembled WGS sequence"/>
</dbReference>
<evidence type="ECO:0000313" key="2">
    <source>
        <dbReference type="EMBL" id="GAA0540722.1"/>
    </source>
</evidence>
<name>A0ABN1DDE3_SACER</name>
<gene>
    <name evidence="2" type="ORF">GCM10009533_44720</name>
</gene>
<evidence type="ECO:0000313" key="3">
    <source>
        <dbReference type="Proteomes" id="UP001500729"/>
    </source>
</evidence>
<dbReference type="RefSeq" id="WP_009949825.1">
    <property type="nucleotide sequence ID" value="NZ_BAAAGS010000032.1"/>
</dbReference>
<proteinExistence type="predicted"/>